<evidence type="ECO:0000256" key="3">
    <source>
        <dbReference type="ARBA" id="ARBA00022692"/>
    </source>
</evidence>
<feature type="transmembrane region" description="Helical" evidence="8">
    <location>
        <begin position="343"/>
        <end position="368"/>
    </location>
</feature>
<dbReference type="eggNOG" id="KOG2568">
    <property type="taxonomic scope" value="Eukaryota"/>
</dbReference>
<feature type="domain" description="PTM1-like N-terminal" evidence="11">
    <location>
        <begin position="30"/>
        <end position="173"/>
    </location>
</feature>
<keyword evidence="3 8" id="KW-0812">Transmembrane</keyword>
<name>A0A099P3W6_PICKU</name>
<feature type="domain" description="GOST seven transmembrane" evidence="10">
    <location>
        <begin position="184"/>
        <end position="456"/>
    </location>
</feature>
<feature type="transmembrane region" description="Helical" evidence="8">
    <location>
        <begin position="220"/>
        <end position="239"/>
    </location>
</feature>
<feature type="transmembrane region" description="Helical" evidence="8">
    <location>
        <begin position="432"/>
        <end position="450"/>
    </location>
</feature>
<dbReference type="EMBL" id="JQFK01000007">
    <property type="protein sequence ID" value="KGK39640.1"/>
    <property type="molecule type" value="Genomic_DNA"/>
</dbReference>
<feature type="region of interest" description="Disordered" evidence="7">
    <location>
        <begin position="501"/>
        <end position="565"/>
    </location>
</feature>
<keyword evidence="6 8" id="KW-0472">Membrane</keyword>
<dbReference type="GO" id="GO:0042147">
    <property type="term" value="P:retrograde transport, endosome to Golgi"/>
    <property type="evidence" value="ECO:0007669"/>
    <property type="project" value="TreeGrafter"/>
</dbReference>
<accession>A0A099P3W6</accession>
<keyword evidence="5 8" id="KW-1133">Transmembrane helix</keyword>
<keyword evidence="4 9" id="KW-0732">Signal</keyword>
<dbReference type="InterPro" id="IPR053937">
    <property type="entry name" value="GOST_TM"/>
</dbReference>
<dbReference type="HOGENOM" id="CLU_024065_1_0_1"/>
<protein>
    <recommendedName>
        <fullName evidence="14">Membrane protein PTM1</fullName>
    </recommendedName>
</protein>
<feature type="compositionally biased region" description="Basic and acidic residues" evidence="7">
    <location>
        <begin position="526"/>
        <end position="565"/>
    </location>
</feature>
<dbReference type="Pfam" id="PF21902">
    <property type="entry name" value="PTM1-like_N"/>
    <property type="match status" value="1"/>
</dbReference>
<dbReference type="Pfam" id="PF06814">
    <property type="entry name" value="GOST_TM"/>
    <property type="match status" value="1"/>
</dbReference>
<dbReference type="InterPro" id="IPR053938">
    <property type="entry name" value="PTM1-like_N"/>
</dbReference>
<feature type="chain" id="PRO_5001959463" description="Membrane protein PTM1" evidence="9">
    <location>
        <begin position="21"/>
        <end position="565"/>
    </location>
</feature>
<dbReference type="AlphaFoldDB" id="A0A099P3W6"/>
<evidence type="ECO:0000259" key="11">
    <source>
        <dbReference type="Pfam" id="PF21902"/>
    </source>
</evidence>
<dbReference type="GO" id="GO:0005794">
    <property type="term" value="C:Golgi apparatus"/>
    <property type="evidence" value="ECO:0007669"/>
    <property type="project" value="TreeGrafter"/>
</dbReference>
<evidence type="ECO:0000256" key="1">
    <source>
        <dbReference type="ARBA" id="ARBA00004141"/>
    </source>
</evidence>
<dbReference type="GO" id="GO:0005829">
    <property type="term" value="C:cytosol"/>
    <property type="evidence" value="ECO:0007669"/>
    <property type="project" value="GOC"/>
</dbReference>
<evidence type="ECO:0000259" key="10">
    <source>
        <dbReference type="Pfam" id="PF06814"/>
    </source>
</evidence>
<evidence type="ECO:0000256" key="7">
    <source>
        <dbReference type="SAM" id="MobiDB-lite"/>
    </source>
</evidence>
<reference evidence="13" key="1">
    <citation type="journal article" date="2014" name="Microb. Cell Fact.">
        <title>Exploiting Issatchenkia orientalis SD108 for succinic acid production.</title>
        <authorList>
            <person name="Xiao H."/>
            <person name="Shao Z."/>
            <person name="Jiang Y."/>
            <person name="Dole S."/>
            <person name="Zhao H."/>
        </authorList>
    </citation>
    <scope>NUCLEOTIDE SEQUENCE [LARGE SCALE GENOMIC DNA]</scope>
    <source>
        <strain evidence="13">SD108</strain>
    </source>
</reference>
<evidence type="ECO:0000256" key="9">
    <source>
        <dbReference type="SAM" id="SignalP"/>
    </source>
</evidence>
<organism evidence="12 13">
    <name type="scientific">Pichia kudriavzevii</name>
    <name type="common">Yeast</name>
    <name type="synonym">Issatchenkia orientalis</name>
    <dbReference type="NCBI Taxonomy" id="4909"/>
    <lineage>
        <taxon>Eukaryota</taxon>
        <taxon>Fungi</taxon>
        <taxon>Dikarya</taxon>
        <taxon>Ascomycota</taxon>
        <taxon>Saccharomycotina</taxon>
        <taxon>Pichiomycetes</taxon>
        <taxon>Pichiales</taxon>
        <taxon>Pichiaceae</taxon>
        <taxon>Pichia</taxon>
    </lineage>
</organism>
<evidence type="ECO:0008006" key="14">
    <source>
        <dbReference type="Google" id="ProtNLM"/>
    </source>
</evidence>
<evidence type="ECO:0000313" key="13">
    <source>
        <dbReference type="Proteomes" id="UP000029867"/>
    </source>
</evidence>
<evidence type="ECO:0000256" key="4">
    <source>
        <dbReference type="ARBA" id="ARBA00022729"/>
    </source>
</evidence>
<comment type="subcellular location">
    <subcellularLocation>
        <location evidence="1">Membrane</location>
        <topology evidence="1">Multi-pass membrane protein</topology>
    </subcellularLocation>
</comment>
<gene>
    <name evidence="12" type="ORF">JL09_g1166</name>
</gene>
<evidence type="ECO:0000256" key="8">
    <source>
        <dbReference type="SAM" id="Phobius"/>
    </source>
</evidence>
<feature type="transmembrane region" description="Helical" evidence="8">
    <location>
        <begin position="254"/>
        <end position="285"/>
    </location>
</feature>
<evidence type="ECO:0000313" key="12">
    <source>
        <dbReference type="EMBL" id="KGK39640.1"/>
    </source>
</evidence>
<sequence>MLFNMFRICYLLFVACTVIAQKVKLDGNSAEYCTGMYSKVDWGGPVEPFIKVDLKSFEKANPATGNASVSLIVFEYKDLDLLGVEDDSGRKRYICDDELVSQGHCNAEQLYQFIIGGNATDSNAPIKTDVLTELGTNDFSYLIPITGYYCVAAINPPFEGEHNNFKMIVNFHNAYGSLPASQIPLLSLYGLLGVVYAVCLFIYLFPVFKHRSELLLLQKYLAGFFVFLTIEDILTWSLYEIQNNNKKYPLPGGIQFYIVFVSILNAFKISFSLFLLLVISLGYGIVYTKLPRKVMNVCKIICGLHFLFSAAAAWFSYHASQSQPIGSTTSTGRASDGFDTDSIIGILISIPMMILFMGLYVWIISSLRRTTQLLEENKQIVKLKMYKRLMNLIFISCLLLIFAFVMSSILIFNDNLTESIEKFWKFNDVLTTFWPSAIYFIIFIGIAMIWRPTDTSYLLAASTQISSTPTTAGTGPETIDLEQYDNDFEFDDLRSLHSHNGDPFANPKRSENPFDDSNQVADPFDDGSKDLDEQLKKEKEKLKAQDNDHFELDDGSDDDRVSGKK</sequence>
<evidence type="ECO:0000256" key="5">
    <source>
        <dbReference type="ARBA" id="ARBA00022989"/>
    </source>
</evidence>
<evidence type="ECO:0000256" key="6">
    <source>
        <dbReference type="ARBA" id="ARBA00023136"/>
    </source>
</evidence>
<dbReference type="PANTHER" id="PTHR21229">
    <property type="entry name" value="LUNG SEVEN TRANSMEMBRANE RECEPTOR"/>
    <property type="match status" value="1"/>
</dbReference>
<dbReference type="PANTHER" id="PTHR21229:SF1">
    <property type="entry name" value="GH17801P"/>
    <property type="match status" value="1"/>
</dbReference>
<feature type="transmembrane region" description="Helical" evidence="8">
    <location>
        <begin position="186"/>
        <end position="208"/>
    </location>
</feature>
<evidence type="ECO:0000256" key="2">
    <source>
        <dbReference type="ARBA" id="ARBA00007883"/>
    </source>
</evidence>
<dbReference type="Proteomes" id="UP000029867">
    <property type="component" value="Unassembled WGS sequence"/>
</dbReference>
<proteinExistence type="inferred from homology"/>
<comment type="caution">
    <text evidence="12">The sequence shown here is derived from an EMBL/GenBank/DDBJ whole genome shotgun (WGS) entry which is preliminary data.</text>
</comment>
<dbReference type="VEuPathDB" id="FungiDB:C5L36_0C05940"/>
<dbReference type="InterPro" id="IPR009637">
    <property type="entry name" value="GPR107/GPR108-like"/>
</dbReference>
<dbReference type="GO" id="GO:0016020">
    <property type="term" value="C:membrane"/>
    <property type="evidence" value="ECO:0007669"/>
    <property type="project" value="UniProtKB-SubCell"/>
</dbReference>
<feature type="transmembrane region" description="Helical" evidence="8">
    <location>
        <begin position="297"/>
        <end position="317"/>
    </location>
</feature>
<comment type="similarity">
    <text evidence="2">Belongs to the LU7TM family.</text>
</comment>
<feature type="transmembrane region" description="Helical" evidence="8">
    <location>
        <begin position="389"/>
        <end position="412"/>
    </location>
</feature>
<feature type="signal peptide" evidence="9">
    <location>
        <begin position="1"/>
        <end position="20"/>
    </location>
</feature>